<protein>
    <recommendedName>
        <fullName evidence="4">SMB domain-containing protein</fullName>
    </recommendedName>
</protein>
<feature type="signal peptide" evidence="1">
    <location>
        <begin position="1"/>
        <end position="25"/>
    </location>
</feature>
<evidence type="ECO:0000256" key="1">
    <source>
        <dbReference type="SAM" id="SignalP"/>
    </source>
</evidence>
<gene>
    <name evidence="2" type="ORF">JTE90_012531</name>
</gene>
<dbReference type="PANTHER" id="PTHR45902:SF1">
    <property type="entry name" value="LATROPHILIN RECEPTOR-LIKE PROTEIN A"/>
    <property type="match status" value="1"/>
</dbReference>
<comment type="caution">
    <text evidence="2">The sequence shown here is derived from an EMBL/GenBank/DDBJ whole genome shotgun (WGS) entry which is preliminary data.</text>
</comment>
<dbReference type="PANTHER" id="PTHR45902">
    <property type="entry name" value="LATROPHILIN RECEPTOR-LIKE PROTEIN A"/>
    <property type="match status" value="1"/>
</dbReference>
<keyword evidence="1" id="KW-0732">Signal</keyword>
<dbReference type="EMBL" id="JAFNEN010000647">
    <property type="protein sequence ID" value="KAG8179122.1"/>
    <property type="molecule type" value="Genomic_DNA"/>
</dbReference>
<evidence type="ECO:0000313" key="3">
    <source>
        <dbReference type="Proteomes" id="UP000827092"/>
    </source>
</evidence>
<proteinExistence type="predicted"/>
<dbReference type="AlphaFoldDB" id="A0AAV6U4C7"/>
<accession>A0AAV6U4C7</accession>
<feature type="chain" id="PRO_5043630514" description="SMB domain-containing protein" evidence="1">
    <location>
        <begin position="26"/>
        <end position="353"/>
    </location>
</feature>
<evidence type="ECO:0008006" key="4">
    <source>
        <dbReference type="Google" id="ProtNLM"/>
    </source>
</evidence>
<reference evidence="2 3" key="1">
    <citation type="journal article" date="2022" name="Nat. Ecol. Evol.">
        <title>A masculinizing supergene underlies an exaggerated male reproductive morph in a spider.</title>
        <authorList>
            <person name="Hendrickx F."/>
            <person name="De Corte Z."/>
            <person name="Sonet G."/>
            <person name="Van Belleghem S.M."/>
            <person name="Kostlbacher S."/>
            <person name="Vangestel C."/>
        </authorList>
    </citation>
    <scope>NUCLEOTIDE SEQUENCE [LARGE SCALE GENOMIC DNA]</scope>
    <source>
        <strain evidence="2">W744_W776</strain>
    </source>
</reference>
<organism evidence="2 3">
    <name type="scientific">Oedothorax gibbosus</name>
    <dbReference type="NCBI Taxonomy" id="931172"/>
    <lineage>
        <taxon>Eukaryota</taxon>
        <taxon>Metazoa</taxon>
        <taxon>Ecdysozoa</taxon>
        <taxon>Arthropoda</taxon>
        <taxon>Chelicerata</taxon>
        <taxon>Arachnida</taxon>
        <taxon>Araneae</taxon>
        <taxon>Araneomorphae</taxon>
        <taxon>Entelegynae</taxon>
        <taxon>Araneoidea</taxon>
        <taxon>Linyphiidae</taxon>
        <taxon>Erigoninae</taxon>
        <taxon>Oedothorax</taxon>
    </lineage>
</organism>
<sequence>MVSKSTMKLTVVILFLANLSVHVLGDHGNCAKKCQPGTVQEDDQAGKRSGLHPFPCSCSSSCTLYKDCCYDSPYRNQVKKPSDRPSTICLSLSGRGQQYRVVSDCPKEWEQTSRFCTESVGHLPPVTSRTTGTTYANIHCASCHGEDSVDSWPVELRCCPEHNSFSERKYVYISGQMWSQVGDHKCLCRFEAHHDDYTFLNDHEVRTCDVQLEISKCSSSWRAPAVNNSRFVRKECYSFLEPVFIGEKVYRNRYCAQCNFKITDGAKCMPAVVELMASGGLSANEIFQFCLKNRYPDCVYYLSAAGRGKARKFSALFDISEQSCLPLEGSRCCEGEIYDYKRKVCRKLKKRRN</sequence>
<name>A0AAV6U4C7_9ARAC</name>
<dbReference type="InterPro" id="IPR053231">
    <property type="entry name" value="GPCR_LN-TM7"/>
</dbReference>
<dbReference type="Proteomes" id="UP000827092">
    <property type="component" value="Unassembled WGS sequence"/>
</dbReference>
<keyword evidence="3" id="KW-1185">Reference proteome</keyword>
<evidence type="ECO:0000313" key="2">
    <source>
        <dbReference type="EMBL" id="KAG8179122.1"/>
    </source>
</evidence>